<dbReference type="GO" id="GO:0003700">
    <property type="term" value="F:DNA-binding transcription factor activity"/>
    <property type="evidence" value="ECO:0007669"/>
    <property type="project" value="InterPro"/>
</dbReference>
<dbReference type="EMBL" id="FAXA01000422">
    <property type="protein sequence ID" value="CUV03448.1"/>
    <property type="molecule type" value="Genomic_DNA"/>
</dbReference>
<evidence type="ECO:0000259" key="1">
    <source>
        <dbReference type="Pfam" id="PF04542"/>
    </source>
</evidence>
<accession>A0A160VBN6</accession>
<dbReference type="AlphaFoldDB" id="A0A160VBN6"/>
<reference evidence="2" key="1">
    <citation type="submission" date="2015-10" db="EMBL/GenBank/DDBJ databases">
        <authorList>
            <person name="Gilbert D.G."/>
        </authorList>
    </citation>
    <scope>NUCLEOTIDE SEQUENCE</scope>
</reference>
<evidence type="ECO:0000313" key="2">
    <source>
        <dbReference type="EMBL" id="CUV03448.1"/>
    </source>
</evidence>
<organism evidence="2">
    <name type="scientific">hydrothermal vent metagenome</name>
    <dbReference type="NCBI Taxonomy" id="652676"/>
    <lineage>
        <taxon>unclassified sequences</taxon>
        <taxon>metagenomes</taxon>
        <taxon>ecological metagenomes</taxon>
    </lineage>
</organism>
<proteinExistence type="predicted"/>
<dbReference type="GO" id="GO:0006352">
    <property type="term" value="P:DNA-templated transcription initiation"/>
    <property type="evidence" value="ECO:0007669"/>
    <property type="project" value="InterPro"/>
</dbReference>
<dbReference type="Pfam" id="PF04542">
    <property type="entry name" value="Sigma70_r2"/>
    <property type="match status" value="1"/>
</dbReference>
<dbReference type="Gene3D" id="1.10.1740.10">
    <property type="match status" value="1"/>
</dbReference>
<dbReference type="SUPFAM" id="SSF88946">
    <property type="entry name" value="Sigma2 domain of RNA polymerase sigma factors"/>
    <property type="match status" value="1"/>
</dbReference>
<feature type="domain" description="RNA polymerase sigma-70 region 2" evidence="1">
    <location>
        <begin position="18"/>
        <end position="61"/>
    </location>
</feature>
<sequence>MIHRGSQVDKDALEVLCTRYQTLGYSLAMLMLKQPALAEEVTQEIFLNIWLKAGRFNLEHGQPQD</sequence>
<protein>
    <recommendedName>
        <fullName evidence="1">RNA polymerase sigma-70 region 2 domain-containing protein</fullName>
    </recommendedName>
</protein>
<name>A0A160VBN6_9ZZZZ</name>
<dbReference type="InterPro" id="IPR007627">
    <property type="entry name" value="RNA_pol_sigma70_r2"/>
</dbReference>
<gene>
    <name evidence="2" type="ORF">MGWOODY_Clf207</name>
</gene>
<dbReference type="InterPro" id="IPR013325">
    <property type="entry name" value="RNA_pol_sigma_r2"/>
</dbReference>